<organism evidence="9 10">
    <name type="scientific">Phreatobacter cathodiphilus</name>
    <dbReference type="NCBI Taxonomy" id="1868589"/>
    <lineage>
        <taxon>Bacteria</taxon>
        <taxon>Pseudomonadati</taxon>
        <taxon>Pseudomonadota</taxon>
        <taxon>Alphaproteobacteria</taxon>
        <taxon>Hyphomicrobiales</taxon>
        <taxon>Phreatobacteraceae</taxon>
        <taxon>Phreatobacter</taxon>
    </lineage>
</organism>
<keyword evidence="3" id="KW-1003">Cell membrane</keyword>
<evidence type="ECO:0000256" key="6">
    <source>
        <dbReference type="ARBA" id="ARBA00022989"/>
    </source>
</evidence>
<dbReference type="EMBL" id="CP027668">
    <property type="protein sequence ID" value="AVO45918.1"/>
    <property type="molecule type" value="Genomic_DNA"/>
</dbReference>
<evidence type="ECO:0000256" key="5">
    <source>
        <dbReference type="ARBA" id="ARBA00022692"/>
    </source>
</evidence>
<feature type="transmembrane region" description="Helical" evidence="8">
    <location>
        <begin position="896"/>
        <end position="922"/>
    </location>
</feature>
<feature type="transmembrane region" description="Helical" evidence="8">
    <location>
        <begin position="858"/>
        <end position="876"/>
    </location>
</feature>
<evidence type="ECO:0000256" key="2">
    <source>
        <dbReference type="ARBA" id="ARBA00022448"/>
    </source>
</evidence>
<evidence type="ECO:0000256" key="4">
    <source>
        <dbReference type="ARBA" id="ARBA00022519"/>
    </source>
</evidence>
<dbReference type="PANTHER" id="PTHR32063:SF21">
    <property type="entry name" value="MULTIDRUG RESISTANCE PROTEIN MDTB"/>
    <property type="match status" value="1"/>
</dbReference>
<evidence type="ECO:0000313" key="9">
    <source>
        <dbReference type="EMBL" id="AVO45918.1"/>
    </source>
</evidence>
<dbReference type="GO" id="GO:0042910">
    <property type="term" value="F:xenobiotic transmembrane transporter activity"/>
    <property type="evidence" value="ECO:0007669"/>
    <property type="project" value="TreeGrafter"/>
</dbReference>
<feature type="transmembrane region" description="Helical" evidence="8">
    <location>
        <begin position="359"/>
        <end position="380"/>
    </location>
</feature>
<dbReference type="Gene3D" id="3.30.2090.10">
    <property type="entry name" value="Multidrug efflux transporter AcrB TolC docking domain, DN and DC subdomains"/>
    <property type="match status" value="2"/>
</dbReference>
<keyword evidence="7 8" id="KW-0472">Membrane</keyword>
<dbReference type="SUPFAM" id="SSF82866">
    <property type="entry name" value="Multidrug efflux transporter AcrB transmembrane domain"/>
    <property type="match status" value="2"/>
</dbReference>
<dbReference type="Gene3D" id="3.30.70.1440">
    <property type="entry name" value="Multidrug efflux transporter AcrB pore domain"/>
    <property type="match status" value="1"/>
</dbReference>
<dbReference type="PRINTS" id="PR00702">
    <property type="entry name" value="ACRIFLAVINRP"/>
</dbReference>
<evidence type="ECO:0000313" key="10">
    <source>
        <dbReference type="Proteomes" id="UP000237889"/>
    </source>
</evidence>
<dbReference type="SUPFAM" id="SSF82693">
    <property type="entry name" value="Multidrug efflux transporter AcrB pore domain, PN1, PN2, PC1 and PC2 subdomains"/>
    <property type="match status" value="3"/>
</dbReference>
<keyword evidence="5 8" id="KW-0812">Transmembrane</keyword>
<dbReference type="Gene3D" id="3.30.70.1430">
    <property type="entry name" value="Multidrug efflux transporter AcrB pore domain"/>
    <property type="match status" value="2"/>
</dbReference>
<keyword evidence="6 8" id="KW-1133">Transmembrane helix</keyword>
<dbReference type="SUPFAM" id="SSF82714">
    <property type="entry name" value="Multidrug efflux transporter AcrB TolC docking domain, DN and DC subdomains"/>
    <property type="match status" value="2"/>
</dbReference>
<feature type="transmembrane region" description="Helical" evidence="8">
    <location>
        <begin position="335"/>
        <end position="352"/>
    </location>
</feature>
<dbReference type="RefSeq" id="WP_106749259.1">
    <property type="nucleotide sequence ID" value="NZ_CP027668.1"/>
</dbReference>
<gene>
    <name evidence="9" type="ORF">C6569_13035</name>
</gene>
<dbReference type="Gene3D" id="1.20.1640.10">
    <property type="entry name" value="Multidrug efflux transporter AcrB transmembrane domain"/>
    <property type="match status" value="2"/>
</dbReference>
<comment type="subcellular location">
    <subcellularLocation>
        <location evidence="1">Cell inner membrane</location>
        <topology evidence="1">Multi-pass membrane protein</topology>
    </subcellularLocation>
</comment>
<feature type="transmembrane region" description="Helical" evidence="8">
    <location>
        <begin position="986"/>
        <end position="1012"/>
    </location>
</feature>
<evidence type="ECO:0000256" key="3">
    <source>
        <dbReference type="ARBA" id="ARBA00022475"/>
    </source>
</evidence>
<feature type="transmembrane region" description="Helical" evidence="8">
    <location>
        <begin position="524"/>
        <end position="545"/>
    </location>
</feature>
<proteinExistence type="predicted"/>
<name>A0A2S0NCN2_9HYPH</name>
<keyword evidence="4" id="KW-0997">Cell inner membrane</keyword>
<reference evidence="9 10" key="1">
    <citation type="submission" date="2018-03" db="EMBL/GenBank/DDBJ databases">
        <title>Genome sequencing of Phreatobacter sp.</title>
        <authorList>
            <person name="Kim S.-J."/>
            <person name="Heo J."/>
            <person name="Kwon S.-W."/>
        </authorList>
    </citation>
    <scope>NUCLEOTIDE SEQUENCE [LARGE SCALE GENOMIC DNA]</scope>
    <source>
        <strain evidence="9 10">S-12</strain>
    </source>
</reference>
<dbReference type="Pfam" id="PF00873">
    <property type="entry name" value="ACR_tran"/>
    <property type="match status" value="1"/>
</dbReference>
<sequence length="1044" mass="111252">MLSELCIRRPVMTILLMVSFLAAGMFGYRQLPVAAIPRVEFPTIQVSAQLPGASPETMASSVALVLEKQFSTIAGVTSMTSTSSLGNTSIVLQFDLNRSIDGAALDVQSQISTAMRRLPAELTTPPSFRKVNPADQPVIFLAISSDVARLSDVDRFANSSILPRMASLPGVAQVLIYGTQKYAVRVRADLEQLAARGLTLTDLQNALANANSNRPVGSVNEGGRAAILDATGPITRAADYGPVVVAWQNGAPVRVSDVASPIDGVENDRIAAWLDGKRAIVLAVQRQPDANTVDVVDRVRALLPQIQGEAPASYNITVLNDRSKSIRESVADVEFTLALAALLVIIVIWFFLKSWRATLIPALALPISIVGTFAVMHVLGYSIDNISLLALTLAVGFVVDDAIVMLENIMRYIEEGMDPFKAALVGSREVGFTIISMTISLVAVFIPVLFMGGVVGRMFAQFGVVISTAILISGIVSLTLTPMLCSRVLKPIDHHAKPIFLLRWFEAFFSAMTRGYGWSVRKVVGMPVIMIGITLGTFALTYVLFRDIPKGFFPTEDNGLITAATVGPDDASFEAMVARTQALAAAIRTDPDVAMVMANAGGGNAANTQNAGRLFITLRDKPERKDSIQVVIARLRRIAAQVPGIQIFFVPVQSINVGAVQSRSQYQYTLTAADLDLLRQYAPLVEQRMRTLPGILDVNSDLQMRARSTSVEVNRDAASRLGVTADQIRSTLYSAFGSRQVSTIYASEDTYQVILEADPKYNDTANMLRRLTVRSSSGAIVPLDAVASLREQPTALTVGHLAQLPAVTISFNLPPGVALSQAVTLIEGAAREVGLPANIATSFQGTAQVFQQAVANQGLLLFAAVLVIYIILGILYESFIHPLTILSGLPSAGIGALLTLQLTGFDLSVIAMIGLVMLIGIVKKNAIMMVDFAIERRNAGASAKEAIVEAAVLRFRPIMMTTLCAILGAVPIAIGHGAGAELRMPLGVAVVGGLAVSQLLTLYITPVVYLMFDGLSGLISRRGSVGEPAPASAPAGAVHGQPAE</sequence>
<dbReference type="KEGG" id="phr:C6569_13035"/>
<dbReference type="Gene3D" id="3.30.70.1320">
    <property type="entry name" value="Multidrug efflux transporter AcrB pore domain like"/>
    <property type="match status" value="1"/>
</dbReference>
<dbReference type="InterPro" id="IPR027463">
    <property type="entry name" value="AcrB_DN_DC_subdom"/>
</dbReference>
<dbReference type="FunFam" id="3.30.70.1430:FF:000001">
    <property type="entry name" value="Efflux pump membrane transporter"/>
    <property type="match status" value="1"/>
</dbReference>
<dbReference type="OrthoDB" id="9807350at2"/>
<dbReference type="InterPro" id="IPR001036">
    <property type="entry name" value="Acrflvin-R"/>
</dbReference>
<protein>
    <submittedName>
        <fullName evidence="9">Acriflavine resistance protein B</fullName>
    </submittedName>
</protein>
<accession>A0A2S0NCN2</accession>
<evidence type="ECO:0000256" key="7">
    <source>
        <dbReference type="ARBA" id="ARBA00023136"/>
    </source>
</evidence>
<dbReference type="GO" id="GO:0005886">
    <property type="term" value="C:plasma membrane"/>
    <property type="evidence" value="ECO:0007669"/>
    <property type="project" value="UniProtKB-SubCell"/>
</dbReference>
<keyword evidence="2" id="KW-0813">Transport</keyword>
<evidence type="ECO:0000256" key="1">
    <source>
        <dbReference type="ARBA" id="ARBA00004429"/>
    </source>
</evidence>
<evidence type="ECO:0000256" key="8">
    <source>
        <dbReference type="SAM" id="Phobius"/>
    </source>
</evidence>
<keyword evidence="10" id="KW-1185">Reference proteome</keyword>
<dbReference type="PANTHER" id="PTHR32063">
    <property type="match status" value="1"/>
</dbReference>
<feature type="transmembrane region" description="Helical" evidence="8">
    <location>
        <begin position="958"/>
        <end position="980"/>
    </location>
</feature>
<dbReference type="AlphaFoldDB" id="A0A2S0NCN2"/>
<feature type="transmembrane region" description="Helical" evidence="8">
    <location>
        <begin position="430"/>
        <end position="452"/>
    </location>
</feature>
<dbReference type="FunFam" id="1.20.1640.10:FF:000001">
    <property type="entry name" value="Efflux pump membrane transporter"/>
    <property type="match status" value="1"/>
</dbReference>
<dbReference type="Proteomes" id="UP000237889">
    <property type="component" value="Chromosome"/>
</dbReference>
<feature type="transmembrane region" description="Helical" evidence="8">
    <location>
        <begin position="458"/>
        <end position="480"/>
    </location>
</feature>